<dbReference type="GO" id="GO:0016020">
    <property type="term" value="C:membrane"/>
    <property type="evidence" value="ECO:0007669"/>
    <property type="project" value="InterPro"/>
</dbReference>
<dbReference type="EMBL" id="JAAIUW010000013">
    <property type="protein sequence ID" value="KAF7802904.1"/>
    <property type="molecule type" value="Genomic_DNA"/>
</dbReference>
<dbReference type="PANTHER" id="PTHR45136">
    <property type="entry name" value="ABC TRANSPORTER DOMAIN-CONTAINING PROTEIN"/>
    <property type="match status" value="1"/>
</dbReference>
<keyword evidence="11" id="KW-1185">Reference proteome</keyword>
<dbReference type="Proteomes" id="UP000634136">
    <property type="component" value="Unassembled WGS sequence"/>
</dbReference>
<dbReference type="AlphaFoldDB" id="A0A834ST14"/>
<keyword evidence="4" id="KW-0677">Repeat</keyword>
<keyword evidence="5" id="KW-1133">Transmembrane helix</keyword>
<dbReference type="PANTHER" id="PTHR45136:SF2">
    <property type="entry name" value="ABC TRANSPORTER DOMAIN-CONTAINING PROTEIN"/>
    <property type="match status" value="1"/>
</dbReference>
<feature type="domain" description="ABC transporter" evidence="8">
    <location>
        <begin position="455"/>
        <end position="624"/>
    </location>
</feature>
<dbReference type="GO" id="GO:0140359">
    <property type="term" value="F:ABC-type transporter activity"/>
    <property type="evidence" value="ECO:0007669"/>
    <property type="project" value="InterPro"/>
</dbReference>
<dbReference type="PROSITE" id="PS00211">
    <property type="entry name" value="ABC_TRANSPORTER_1"/>
    <property type="match status" value="1"/>
</dbReference>
<dbReference type="PROSITE" id="PS50929">
    <property type="entry name" value="ABC_TM1F"/>
    <property type="match status" value="1"/>
</dbReference>
<gene>
    <name evidence="10" type="ORF">G2W53_042015</name>
</gene>
<dbReference type="GO" id="GO:0016887">
    <property type="term" value="F:ATP hydrolysis activity"/>
    <property type="evidence" value="ECO:0007669"/>
    <property type="project" value="InterPro"/>
</dbReference>
<evidence type="ECO:0000256" key="2">
    <source>
        <dbReference type="ARBA" id="ARBA00022448"/>
    </source>
</evidence>
<dbReference type="InterPro" id="IPR011527">
    <property type="entry name" value="ABC1_TM_dom"/>
</dbReference>
<comment type="similarity">
    <text evidence="1">Belongs to the ABC transporter superfamily. ABCB family. Multidrug resistance exporter (TC 3.A.1.201) subfamily.</text>
</comment>
<keyword evidence="6" id="KW-0472">Membrane</keyword>
<keyword evidence="7" id="KW-0325">Glycoprotein</keyword>
<comment type="caution">
    <text evidence="10">The sequence shown here is derived from an EMBL/GenBank/DDBJ whole genome shotgun (WGS) entry which is preliminary data.</text>
</comment>
<reference evidence="10" key="1">
    <citation type="submission" date="2020-09" db="EMBL/GenBank/DDBJ databases">
        <title>Genome-Enabled Discovery of Anthraquinone Biosynthesis in Senna tora.</title>
        <authorList>
            <person name="Kang S.-H."/>
            <person name="Pandey R.P."/>
            <person name="Lee C.-M."/>
            <person name="Sim J.-S."/>
            <person name="Jeong J.-T."/>
            <person name="Choi B.-S."/>
            <person name="Jung M."/>
            <person name="Ginzburg D."/>
            <person name="Zhao K."/>
            <person name="Won S.Y."/>
            <person name="Oh T.-J."/>
            <person name="Yu Y."/>
            <person name="Kim N.-H."/>
            <person name="Lee O.R."/>
            <person name="Lee T.-H."/>
            <person name="Bashyal P."/>
            <person name="Kim T.-S."/>
            <person name="Lee W.-H."/>
            <person name="Kawkins C."/>
            <person name="Kim C.-K."/>
            <person name="Kim J.S."/>
            <person name="Ahn B.O."/>
            <person name="Rhee S.Y."/>
            <person name="Sohng J.K."/>
        </authorList>
    </citation>
    <scope>NUCLEOTIDE SEQUENCE</scope>
    <source>
        <tissue evidence="10">Leaf</tissue>
    </source>
</reference>
<proteinExistence type="inferred from homology"/>
<name>A0A834ST14_9FABA</name>
<dbReference type="InterPro" id="IPR027417">
    <property type="entry name" value="P-loop_NTPase"/>
</dbReference>
<dbReference type="Gene3D" id="3.40.50.300">
    <property type="entry name" value="P-loop containing nucleotide triphosphate hydrolases"/>
    <property type="match status" value="1"/>
</dbReference>
<keyword evidence="2" id="KW-0813">Transport</keyword>
<organism evidence="10 11">
    <name type="scientific">Senna tora</name>
    <dbReference type="NCBI Taxonomy" id="362788"/>
    <lineage>
        <taxon>Eukaryota</taxon>
        <taxon>Viridiplantae</taxon>
        <taxon>Streptophyta</taxon>
        <taxon>Embryophyta</taxon>
        <taxon>Tracheophyta</taxon>
        <taxon>Spermatophyta</taxon>
        <taxon>Magnoliopsida</taxon>
        <taxon>eudicotyledons</taxon>
        <taxon>Gunneridae</taxon>
        <taxon>Pentapetalae</taxon>
        <taxon>rosids</taxon>
        <taxon>fabids</taxon>
        <taxon>Fabales</taxon>
        <taxon>Fabaceae</taxon>
        <taxon>Caesalpinioideae</taxon>
        <taxon>Cassia clade</taxon>
        <taxon>Senna</taxon>
    </lineage>
</organism>
<sequence>MKIAWQLLTKEKAIWVKILKEKYKFDPLREIPKHKTSCSNLWGGLCKIWNSFSDHTMKVVRNGEDTKFWLDYWIPRIACLSPLVVSTIPQNELQKNTISYVIASGEWNWGTFAHFLPNFCVASIENIKPPSRNYPNDSFAWDLTNDGCFTVKDWDITLLHVCRDNNVVVNTLAKLGHNLPLGARIFKVPPTACMLALREDRSKAGLGLSSRPYFIAKRSAYKISLNPMETENPTIIVPFESRISPPTPDLPELPLELPSTLILNVLGAGAFHLTNPLYAFAMGSLVWVFFVTDHEEIKEKTKVYAASFVELSVMSLVINVSQHYCFAYMGEYLTKRVRERMLSKILTFEVGWFDEDESSSGAVCSRLAKDANVVRSLATNLLNSNNSLHNGPSNCMEARHSYDSRSTHYAGSMTSDLAKGADSVGSVFAILDRHTKIEPNDPNGYKPDKSLTGLIELNDVYFLYPARPRVLIFQGFSMRIEAGKSTALVGHSGSGKSTIIGLIQTFYDPQKGTVNIDGKDIKSYQLRSYREHIALVSQEPSLFAGTIIDNIAYGASQKVDEAEIIEAARAANAHEFITRLRDGYDTWCGDRGVQLSGGEKQRIAIARAIVKNPRVLLLEEAYRG</sequence>
<dbReference type="Pfam" id="PF00005">
    <property type="entry name" value="ABC_tran"/>
    <property type="match status" value="1"/>
</dbReference>
<dbReference type="InterPro" id="IPR017871">
    <property type="entry name" value="ABC_transporter-like_CS"/>
</dbReference>
<protein>
    <submittedName>
        <fullName evidence="10">ABC transporter B family member 15-like</fullName>
    </submittedName>
</protein>
<evidence type="ECO:0000256" key="6">
    <source>
        <dbReference type="ARBA" id="ARBA00023136"/>
    </source>
</evidence>
<evidence type="ECO:0000256" key="4">
    <source>
        <dbReference type="ARBA" id="ARBA00022737"/>
    </source>
</evidence>
<dbReference type="PROSITE" id="PS50893">
    <property type="entry name" value="ABC_TRANSPORTER_2"/>
    <property type="match status" value="1"/>
</dbReference>
<dbReference type="SUPFAM" id="SSF90123">
    <property type="entry name" value="ABC transporter transmembrane region"/>
    <property type="match status" value="1"/>
</dbReference>
<feature type="domain" description="ABC transmembrane type-1" evidence="9">
    <location>
        <begin position="311"/>
        <end position="383"/>
    </location>
</feature>
<dbReference type="OrthoDB" id="6500128at2759"/>
<evidence type="ECO:0000259" key="8">
    <source>
        <dbReference type="PROSITE" id="PS50893"/>
    </source>
</evidence>
<evidence type="ECO:0000256" key="7">
    <source>
        <dbReference type="ARBA" id="ARBA00023180"/>
    </source>
</evidence>
<dbReference type="InterPro" id="IPR036640">
    <property type="entry name" value="ABC1_TM_sf"/>
</dbReference>
<evidence type="ECO:0000256" key="3">
    <source>
        <dbReference type="ARBA" id="ARBA00022692"/>
    </source>
</evidence>
<evidence type="ECO:0000256" key="5">
    <source>
        <dbReference type="ARBA" id="ARBA00022989"/>
    </source>
</evidence>
<dbReference type="Gene3D" id="1.20.1560.10">
    <property type="entry name" value="ABC transporter type 1, transmembrane domain"/>
    <property type="match status" value="2"/>
</dbReference>
<evidence type="ECO:0000256" key="1">
    <source>
        <dbReference type="ARBA" id="ARBA00007577"/>
    </source>
</evidence>
<evidence type="ECO:0000259" key="9">
    <source>
        <dbReference type="PROSITE" id="PS50929"/>
    </source>
</evidence>
<dbReference type="GO" id="GO:0005524">
    <property type="term" value="F:ATP binding"/>
    <property type="evidence" value="ECO:0007669"/>
    <property type="project" value="InterPro"/>
</dbReference>
<keyword evidence="3" id="KW-0812">Transmembrane</keyword>
<dbReference type="SUPFAM" id="SSF52540">
    <property type="entry name" value="P-loop containing nucleoside triphosphate hydrolases"/>
    <property type="match status" value="1"/>
</dbReference>
<dbReference type="Pfam" id="PF00664">
    <property type="entry name" value="ABC_membrane"/>
    <property type="match status" value="1"/>
</dbReference>
<dbReference type="InterPro" id="IPR003439">
    <property type="entry name" value="ABC_transporter-like_ATP-bd"/>
</dbReference>
<evidence type="ECO:0000313" key="11">
    <source>
        <dbReference type="Proteomes" id="UP000634136"/>
    </source>
</evidence>
<accession>A0A834ST14</accession>
<evidence type="ECO:0000313" key="10">
    <source>
        <dbReference type="EMBL" id="KAF7802904.1"/>
    </source>
</evidence>